<dbReference type="Gene3D" id="2.150.10.10">
    <property type="entry name" value="Serralysin-like metalloprotease, C-terminal"/>
    <property type="match status" value="1"/>
</dbReference>
<evidence type="ECO:0000256" key="4">
    <source>
        <dbReference type="SAM" id="SignalP"/>
    </source>
</evidence>
<dbReference type="RefSeq" id="WP_254293185.1">
    <property type="nucleotide sequence ID" value="NZ_JAMLDX010000007.1"/>
</dbReference>
<evidence type="ECO:0000313" key="7">
    <source>
        <dbReference type="Proteomes" id="UP001139451"/>
    </source>
</evidence>
<dbReference type="InterPro" id="IPR013858">
    <property type="entry name" value="Peptidase_M10B_C"/>
</dbReference>
<keyword evidence="7" id="KW-1185">Reference proteome</keyword>
<evidence type="ECO:0000256" key="1">
    <source>
        <dbReference type="ARBA" id="ARBA00004613"/>
    </source>
</evidence>
<comment type="subcellular location">
    <subcellularLocation>
        <location evidence="1">Secreted</location>
    </subcellularLocation>
</comment>
<evidence type="ECO:0000256" key="2">
    <source>
        <dbReference type="ARBA" id="ARBA00022525"/>
    </source>
</evidence>
<feature type="domain" description="Peptidase M10 serralysin C-terminal" evidence="5">
    <location>
        <begin position="362"/>
        <end position="465"/>
    </location>
</feature>
<evidence type="ECO:0000313" key="6">
    <source>
        <dbReference type="EMBL" id="MCP3731013.1"/>
    </source>
</evidence>
<dbReference type="GO" id="GO:0005615">
    <property type="term" value="C:extracellular space"/>
    <property type="evidence" value="ECO:0007669"/>
    <property type="project" value="InterPro"/>
</dbReference>
<protein>
    <submittedName>
        <fullName evidence="6">M10 family metallopeptidase C-terminal domain-containing protein</fullName>
    </submittedName>
</protein>
<feature type="signal peptide" evidence="4">
    <location>
        <begin position="1"/>
        <end position="17"/>
    </location>
</feature>
<evidence type="ECO:0000256" key="3">
    <source>
        <dbReference type="ARBA" id="ARBA00022737"/>
    </source>
</evidence>
<evidence type="ECO:0000259" key="5">
    <source>
        <dbReference type="Pfam" id="PF08548"/>
    </source>
</evidence>
<dbReference type="GO" id="GO:0005509">
    <property type="term" value="F:calcium ion binding"/>
    <property type="evidence" value="ECO:0007669"/>
    <property type="project" value="InterPro"/>
</dbReference>
<dbReference type="Proteomes" id="UP001139451">
    <property type="component" value="Unassembled WGS sequence"/>
</dbReference>
<organism evidence="6 7">
    <name type="scientific">Sphingomonas tagetis</name>
    <dbReference type="NCBI Taxonomy" id="2949092"/>
    <lineage>
        <taxon>Bacteria</taxon>
        <taxon>Pseudomonadati</taxon>
        <taxon>Pseudomonadota</taxon>
        <taxon>Alphaproteobacteria</taxon>
        <taxon>Sphingomonadales</taxon>
        <taxon>Sphingomonadaceae</taxon>
        <taxon>Sphingomonas</taxon>
    </lineage>
</organism>
<dbReference type="AlphaFoldDB" id="A0A9X2HP94"/>
<gene>
    <name evidence="6" type="ORF">M9978_11280</name>
</gene>
<dbReference type="InterPro" id="IPR029058">
    <property type="entry name" value="AB_hydrolase_fold"/>
</dbReference>
<dbReference type="PROSITE" id="PS00330">
    <property type="entry name" value="HEMOLYSIN_CALCIUM"/>
    <property type="match status" value="1"/>
</dbReference>
<keyword evidence="3" id="KW-0677">Repeat</keyword>
<dbReference type="InterPro" id="IPR018511">
    <property type="entry name" value="Hemolysin-typ_Ca-bd_CS"/>
</dbReference>
<dbReference type="SUPFAM" id="SSF53474">
    <property type="entry name" value="alpha/beta-Hydrolases"/>
    <property type="match status" value="1"/>
</dbReference>
<comment type="caution">
    <text evidence="6">The sequence shown here is derived from an EMBL/GenBank/DDBJ whole genome shotgun (WGS) entry which is preliminary data.</text>
</comment>
<keyword evidence="4" id="KW-0732">Signal</keyword>
<dbReference type="EMBL" id="JAMLDX010000007">
    <property type="protein sequence ID" value="MCP3731013.1"/>
    <property type="molecule type" value="Genomic_DNA"/>
</dbReference>
<accession>A0A9X2HP94</accession>
<reference evidence="6" key="1">
    <citation type="submission" date="2022-05" db="EMBL/GenBank/DDBJ databases">
        <title>Sphingomonas sp. strain MG17 Genome sequencing and assembly.</title>
        <authorList>
            <person name="Kim I."/>
        </authorList>
    </citation>
    <scope>NUCLEOTIDE SEQUENCE</scope>
    <source>
        <strain evidence="6">MG17</strain>
    </source>
</reference>
<keyword evidence="2" id="KW-0964">Secreted</keyword>
<dbReference type="SUPFAM" id="SSF51120">
    <property type="entry name" value="beta-Roll"/>
    <property type="match status" value="1"/>
</dbReference>
<feature type="chain" id="PRO_5040825713" evidence="4">
    <location>
        <begin position="18"/>
        <end position="511"/>
    </location>
</feature>
<proteinExistence type="predicted"/>
<sequence length="511" mass="52644">MKRLGLLAVALAGSAAAFGLIGTTSEPAPGTITTLLGGLLPPPTTTDEAPDAATAASRVTLPDLIYYGTCWWQLQEAPRTDPAILLGNGYRNPHVEYDAAGDYFAGTVEKVGANGRVTDVILAFAAAKTAEGLNALSDVTDNGGLTYGLSSPQADEAAAIYTRLMSDPRYADARIHVTGLSLGAAFTQYVLGYSIATYGKTVTAARASFVQFGMPGYSQGVATRFGLTVDDFDGLITGYVPKNDATPNNTPPGGIQHGQRDLNARLMGTIHWMADYQPHGPLSIFGLFNSLAAHESFAYIGAYGLPGWISAAQKQQTITDVFANAPPTSKIDPNYGLSGSVSQSIIGDGANGRHIGMASDDTLQGKGGSDILTGGGGRDSFIYAAATDSLPAAPDRITDFGGSDVIDLSGLRRPGGFSFVGTASPTGAGTVGYRISGNDTLVEVNVNGGALPDMVIRLTGRPALTAANFALGGSLSDAAAYLVFLASNTTGHPFLDHVLLGPALEDLLAGL</sequence>
<name>A0A9X2HP94_9SPHN</name>
<dbReference type="Pfam" id="PF08548">
    <property type="entry name" value="Peptidase_M10_C"/>
    <property type="match status" value="1"/>
</dbReference>
<dbReference type="InterPro" id="IPR011049">
    <property type="entry name" value="Serralysin-like_metalloprot_C"/>
</dbReference>